<comment type="caution">
    <text evidence="2">The sequence shown here is derived from an EMBL/GenBank/DDBJ whole genome shotgun (WGS) entry which is preliminary data.</text>
</comment>
<accession>A0ABT4CQ18</accession>
<dbReference type="EMBL" id="JAPQES010000003">
    <property type="protein sequence ID" value="MCY6371152.1"/>
    <property type="molecule type" value="Genomic_DNA"/>
</dbReference>
<organism evidence="2 3">
    <name type="scientific">Clostridium ganghwense</name>
    <dbReference type="NCBI Taxonomy" id="312089"/>
    <lineage>
        <taxon>Bacteria</taxon>
        <taxon>Bacillati</taxon>
        <taxon>Bacillota</taxon>
        <taxon>Clostridia</taxon>
        <taxon>Eubacteriales</taxon>
        <taxon>Clostridiaceae</taxon>
        <taxon>Clostridium</taxon>
    </lineage>
</organism>
<keyword evidence="3" id="KW-1185">Reference proteome</keyword>
<dbReference type="GO" id="GO:0008168">
    <property type="term" value="F:methyltransferase activity"/>
    <property type="evidence" value="ECO:0007669"/>
    <property type="project" value="UniProtKB-KW"/>
</dbReference>
<dbReference type="Gene3D" id="3.40.50.150">
    <property type="entry name" value="Vaccinia Virus protein VP39"/>
    <property type="match status" value="1"/>
</dbReference>
<keyword evidence="2" id="KW-0489">Methyltransferase</keyword>
<gene>
    <name evidence="2" type="ORF">OXH55_10950</name>
</gene>
<evidence type="ECO:0000313" key="3">
    <source>
        <dbReference type="Proteomes" id="UP001079657"/>
    </source>
</evidence>
<sequence length="198" mass="23257">MKITNQKEFFNKSYKKWAENIPEERMNIAKKTVKLLGISKNDSVIDVAAGTGILYSILRGKELKNYVAVDISEKMLEELKKIFPEVQTRCLDFDKKVEFDEKFDYVIIFNSIPHFENMDVVFKNAKELLNEGGCFSIIHARTREGLKKHHRKIGYNHGREPIPSNTNLNELSRKYNFKYVVIKDEEFFYFSCVKNNEL</sequence>
<dbReference type="InterPro" id="IPR029063">
    <property type="entry name" value="SAM-dependent_MTases_sf"/>
</dbReference>
<protein>
    <submittedName>
        <fullName evidence="2">Class I SAM-dependent methyltransferase</fullName>
    </submittedName>
</protein>
<feature type="domain" description="Methyltransferase type 12" evidence="1">
    <location>
        <begin position="45"/>
        <end position="135"/>
    </location>
</feature>
<evidence type="ECO:0000313" key="2">
    <source>
        <dbReference type="EMBL" id="MCY6371152.1"/>
    </source>
</evidence>
<dbReference type="SUPFAM" id="SSF53335">
    <property type="entry name" value="S-adenosyl-L-methionine-dependent methyltransferases"/>
    <property type="match status" value="1"/>
</dbReference>
<dbReference type="PANTHER" id="PTHR43861">
    <property type="entry name" value="TRANS-ACONITATE 2-METHYLTRANSFERASE-RELATED"/>
    <property type="match status" value="1"/>
</dbReference>
<dbReference type="RefSeq" id="WP_268050009.1">
    <property type="nucleotide sequence ID" value="NZ_JAPQES010000003.1"/>
</dbReference>
<dbReference type="Proteomes" id="UP001079657">
    <property type="component" value="Unassembled WGS sequence"/>
</dbReference>
<dbReference type="CDD" id="cd02440">
    <property type="entry name" value="AdoMet_MTases"/>
    <property type="match status" value="1"/>
</dbReference>
<proteinExistence type="predicted"/>
<keyword evidence="2" id="KW-0808">Transferase</keyword>
<dbReference type="Pfam" id="PF08242">
    <property type="entry name" value="Methyltransf_12"/>
    <property type="match status" value="1"/>
</dbReference>
<evidence type="ECO:0000259" key="1">
    <source>
        <dbReference type="Pfam" id="PF08242"/>
    </source>
</evidence>
<dbReference type="InterPro" id="IPR013217">
    <property type="entry name" value="Methyltransf_12"/>
</dbReference>
<reference evidence="2" key="1">
    <citation type="submission" date="2022-12" db="EMBL/GenBank/DDBJ databases">
        <authorList>
            <person name="Wang J."/>
        </authorList>
    </citation>
    <scope>NUCLEOTIDE SEQUENCE</scope>
    <source>
        <strain evidence="2">HY-42-06</strain>
    </source>
</reference>
<name>A0ABT4CQ18_9CLOT</name>
<dbReference type="PANTHER" id="PTHR43861:SF1">
    <property type="entry name" value="TRANS-ACONITATE 2-METHYLTRANSFERASE"/>
    <property type="match status" value="1"/>
</dbReference>
<dbReference type="GO" id="GO:0032259">
    <property type="term" value="P:methylation"/>
    <property type="evidence" value="ECO:0007669"/>
    <property type="project" value="UniProtKB-KW"/>
</dbReference>